<dbReference type="AlphaFoldDB" id="T0GI12"/>
<dbReference type="EMBL" id="AHMO02000008">
    <property type="protein sequence ID" value="EQA45033.1"/>
    <property type="molecule type" value="Genomic_DNA"/>
</dbReference>
<evidence type="ECO:0000313" key="2">
    <source>
        <dbReference type="Proteomes" id="UP000015454"/>
    </source>
</evidence>
<name>T0GI12_9LEPT</name>
<protein>
    <submittedName>
        <fullName evidence="1">Uncharacterized protein</fullName>
    </submittedName>
</protein>
<keyword evidence="2" id="KW-1185">Reference proteome</keyword>
<gene>
    <name evidence="1" type="ORF">LEP1GSC050_3819</name>
</gene>
<reference evidence="1" key="1">
    <citation type="submission" date="2013-05" db="EMBL/GenBank/DDBJ databases">
        <authorList>
            <person name="Harkins D.M."/>
            <person name="Durkin A.S."/>
            <person name="Brinkac L.M."/>
            <person name="Haft D.H."/>
            <person name="Selengut J.D."/>
            <person name="Sanka R."/>
            <person name="DePew J."/>
            <person name="Purushe J."/>
            <person name="Hartskeerl R.A."/>
            <person name="Ahmed A."/>
            <person name="van der Linden H."/>
            <person name="Goris M.G.A."/>
            <person name="Vinetz J.M."/>
            <person name="Sutton G.G."/>
            <person name="Nierman W.C."/>
            <person name="Fouts D.E."/>
        </authorList>
    </citation>
    <scope>NUCLEOTIDE SEQUENCE [LARGE SCALE GENOMIC DNA]</scope>
    <source>
        <strain evidence="1">5399</strain>
    </source>
</reference>
<proteinExistence type="predicted"/>
<dbReference type="Proteomes" id="UP000015454">
    <property type="component" value="Unassembled WGS sequence"/>
</dbReference>
<organism evidence="1 2">
    <name type="scientific">Leptospira broomii serovar Hurstbridge str. 5399</name>
    <dbReference type="NCBI Taxonomy" id="1049789"/>
    <lineage>
        <taxon>Bacteria</taxon>
        <taxon>Pseudomonadati</taxon>
        <taxon>Spirochaetota</taxon>
        <taxon>Spirochaetia</taxon>
        <taxon>Leptospirales</taxon>
        <taxon>Leptospiraceae</taxon>
        <taxon>Leptospira</taxon>
    </lineage>
</organism>
<comment type="caution">
    <text evidence="1">The sequence shown here is derived from an EMBL/GenBank/DDBJ whole genome shotgun (WGS) entry which is preliminary data.</text>
</comment>
<accession>T0GI12</accession>
<sequence>MGKVKCLILDSYRFGKVRREKITPTDFLISAIEKNSGCPELEFKIGDLTRVHKAIEPVGSRTRSHQ</sequence>
<evidence type="ECO:0000313" key="1">
    <source>
        <dbReference type="EMBL" id="EQA45033.1"/>
    </source>
</evidence>